<dbReference type="OrthoDB" id="6620396at2759"/>
<evidence type="ECO:0000259" key="1">
    <source>
        <dbReference type="SMART" id="SM00597"/>
    </source>
</evidence>
<dbReference type="AlphaFoldDB" id="A0A8R2JMT9"/>
<organism evidence="2 3">
    <name type="scientific">Acyrthosiphon pisum</name>
    <name type="common">Pea aphid</name>
    <dbReference type="NCBI Taxonomy" id="7029"/>
    <lineage>
        <taxon>Eukaryota</taxon>
        <taxon>Metazoa</taxon>
        <taxon>Ecdysozoa</taxon>
        <taxon>Arthropoda</taxon>
        <taxon>Hexapoda</taxon>
        <taxon>Insecta</taxon>
        <taxon>Pterygota</taxon>
        <taxon>Neoptera</taxon>
        <taxon>Paraneoptera</taxon>
        <taxon>Hemiptera</taxon>
        <taxon>Sternorrhyncha</taxon>
        <taxon>Aphidomorpha</taxon>
        <taxon>Aphidoidea</taxon>
        <taxon>Aphididae</taxon>
        <taxon>Macrosiphini</taxon>
        <taxon>Acyrthosiphon</taxon>
    </lineage>
</organism>
<dbReference type="InterPro" id="IPR006580">
    <property type="entry name" value="Znf_TTF"/>
</dbReference>
<evidence type="ECO:0000313" key="3">
    <source>
        <dbReference type="Proteomes" id="UP000007819"/>
    </source>
</evidence>
<dbReference type="PANTHER" id="PTHR45749:SF37">
    <property type="entry name" value="OS05G0311600 PROTEIN"/>
    <property type="match status" value="1"/>
</dbReference>
<dbReference type="Proteomes" id="UP000007819">
    <property type="component" value="Chromosome A1"/>
</dbReference>
<dbReference type="RefSeq" id="XP_029342130.1">
    <property type="nucleotide sequence ID" value="XM_029486270.1"/>
</dbReference>
<dbReference type="GeneID" id="103307972"/>
<feature type="domain" description="TTF-type" evidence="1">
    <location>
        <begin position="41"/>
        <end position="139"/>
    </location>
</feature>
<protein>
    <recommendedName>
        <fullName evidence="1">TTF-type domain-containing protein</fullName>
    </recommendedName>
</protein>
<dbReference type="KEGG" id="api:103307972"/>
<dbReference type="SMART" id="SM00597">
    <property type="entry name" value="ZnF_TTF"/>
    <property type="match status" value="1"/>
</dbReference>
<reference evidence="3" key="1">
    <citation type="submission" date="2010-06" db="EMBL/GenBank/DDBJ databases">
        <authorList>
            <person name="Jiang H."/>
            <person name="Abraham K."/>
            <person name="Ali S."/>
            <person name="Alsbrooks S.L."/>
            <person name="Anim B.N."/>
            <person name="Anosike U.S."/>
            <person name="Attaway T."/>
            <person name="Bandaranaike D.P."/>
            <person name="Battles P.K."/>
            <person name="Bell S.N."/>
            <person name="Bell A.V."/>
            <person name="Beltran B."/>
            <person name="Bickham C."/>
            <person name="Bustamante Y."/>
            <person name="Caleb T."/>
            <person name="Canada A."/>
            <person name="Cardenas V."/>
            <person name="Carter K."/>
            <person name="Chacko J."/>
            <person name="Chandrabose M.N."/>
            <person name="Chavez D."/>
            <person name="Chavez A."/>
            <person name="Chen L."/>
            <person name="Chu H.-S."/>
            <person name="Claassen K.J."/>
            <person name="Cockrell R."/>
            <person name="Collins M."/>
            <person name="Cooper J.A."/>
            <person name="Cree A."/>
            <person name="Curry S.M."/>
            <person name="Da Y."/>
            <person name="Dao M.D."/>
            <person name="Das B."/>
            <person name="Davila M.-L."/>
            <person name="Davy-Carroll L."/>
            <person name="Denson S."/>
            <person name="Dinh H."/>
            <person name="Ebong V.E."/>
            <person name="Edwards J.R."/>
            <person name="Egan A."/>
            <person name="El-Daye J."/>
            <person name="Escobedo L."/>
            <person name="Fernandez S."/>
            <person name="Fernando P.R."/>
            <person name="Flagg N."/>
            <person name="Forbes L.D."/>
            <person name="Fowler R.G."/>
            <person name="Fu Q."/>
            <person name="Gabisi R.A."/>
            <person name="Ganer J."/>
            <person name="Garbino Pronczuk A."/>
            <person name="Garcia R.M."/>
            <person name="Garner T."/>
            <person name="Garrett T.E."/>
            <person name="Gonzalez D.A."/>
            <person name="Hamid H."/>
            <person name="Hawkins E.S."/>
            <person name="Hirani K."/>
            <person name="Hogues M.E."/>
            <person name="Hollins B."/>
            <person name="Hsiao C.-H."/>
            <person name="Jabil R."/>
            <person name="James M.L."/>
            <person name="Jhangiani S.N."/>
            <person name="Johnson B."/>
            <person name="Johnson Q."/>
            <person name="Joshi V."/>
            <person name="Kalu J.B."/>
            <person name="Kam C."/>
            <person name="Kashfia A."/>
            <person name="Keebler J."/>
            <person name="Kisamo H."/>
            <person name="Kovar C.L."/>
            <person name="Lago L.A."/>
            <person name="Lai C.-Y."/>
            <person name="Laidlaw J."/>
            <person name="Lara F."/>
            <person name="Le T.-K."/>
            <person name="Lee S.L."/>
            <person name="Legall F.H."/>
            <person name="Lemon S.J."/>
            <person name="Lewis L.R."/>
            <person name="Li B."/>
            <person name="Liu Y."/>
            <person name="Liu Y.-S."/>
            <person name="Lopez J."/>
            <person name="Lozado R.J."/>
            <person name="Lu J."/>
            <person name="Madu R.C."/>
            <person name="Maheshwari M."/>
            <person name="Maheshwari R."/>
            <person name="Malloy K."/>
            <person name="Martinez E."/>
            <person name="Mathew T."/>
            <person name="Mercado I.C."/>
            <person name="Mercado C."/>
            <person name="Meyer B."/>
            <person name="Montgomery K."/>
            <person name="Morgan M.B."/>
            <person name="Munidasa M."/>
            <person name="Nazareth L.V."/>
            <person name="Nelson J."/>
            <person name="Ng B.M."/>
            <person name="Nguyen N.B."/>
            <person name="Nguyen P.Q."/>
            <person name="Nguyen T."/>
            <person name="Obregon M."/>
            <person name="Okwuonu G.O."/>
            <person name="Onwere C.G."/>
            <person name="Orozco G."/>
            <person name="Parra A."/>
            <person name="Patel S."/>
            <person name="Patil S."/>
            <person name="Perez A."/>
            <person name="Perez Y."/>
            <person name="Pham C."/>
            <person name="Primus E.L."/>
            <person name="Pu L.-L."/>
            <person name="Puazo M."/>
            <person name="Qin X."/>
            <person name="Quiroz J.B."/>
            <person name="Reese J."/>
            <person name="Richards S."/>
            <person name="Rives C.M."/>
            <person name="Robberts R."/>
            <person name="Ruiz S.J."/>
            <person name="Ruiz M.J."/>
            <person name="Santibanez J."/>
            <person name="Schneider B.W."/>
            <person name="Sisson I."/>
            <person name="Smith M."/>
            <person name="Sodergren E."/>
            <person name="Song X.-Z."/>
            <person name="Song B.B."/>
            <person name="Summersgill H."/>
            <person name="Thelus R."/>
            <person name="Thornton R.D."/>
            <person name="Trejos Z.Y."/>
            <person name="Usmani K."/>
            <person name="Vattathil S."/>
            <person name="Villasana D."/>
            <person name="Walker D.L."/>
            <person name="Wang S."/>
            <person name="Wang K."/>
            <person name="White C.S."/>
            <person name="Williams A.C."/>
            <person name="Williamson J."/>
            <person name="Wilson K."/>
            <person name="Woghiren I.O."/>
            <person name="Woodworth J.R."/>
            <person name="Worley K.C."/>
            <person name="Wright R.A."/>
            <person name="Wu W."/>
            <person name="Young L."/>
            <person name="Zhang L."/>
            <person name="Zhang J."/>
            <person name="Zhu Y."/>
            <person name="Muzny D.M."/>
            <person name="Weinstock G."/>
            <person name="Gibbs R.A."/>
        </authorList>
    </citation>
    <scope>NUCLEOTIDE SEQUENCE [LARGE SCALE GENOMIC DNA]</scope>
    <source>
        <strain evidence="3">LSR1</strain>
    </source>
</reference>
<dbReference type="PANTHER" id="PTHR45749">
    <property type="match status" value="1"/>
</dbReference>
<proteinExistence type="predicted"/>
<name>A0A8R2JMT9_ACYPI</name>
<reference evidence="2" key="2">
    <citation type="submission" date="2022-06" db="UniProtKB">
        <authorList>
            <consortium name="EnsemblMetazoa"/>
        </authorList>
    </citation>
    <scope>IDENTIFICATION</scope>
</reference>
<keyword evidence="3" id="KW-1185">Reference proteome</keyword>
<sequence>MVSGELKDRDPALNVNAYNLIANNFGPYQPKDIQFPRVNGSSRSFRQDWYIKHEWLEYSPINDAAFCFYCRCFPPSNKYNELAYTLHGFKTWSRATKSFKDHENSASHKEASVKVSGFRSSKKVGNIASNVSTYYKQTVQKNREYLTLVLDSLLFCCRQGIAIRGHNESEDSLNKGNFLQERLSNLGTLQIEKKRNINIEEVIDEFNNNSSVNSRKLSLK</sequence>
<evidence type="ECO:0000313" key="2">
    <source>
        <dbReference type="EnsemblMetazoa" id="XP_029342130.1"/>
    </source>
</evidence>
<dbReference type="EnsemblMetazoa" id="XM_029486270.1">
    <property type="protein sequence ID" value="XP_029342130.1"/>
    <property type="gene ID" value="LOC103307972"/>
</dbReference>
<accession>A0A8R2JMT9</accession>